<comment type="caution">
    <text evidence="9">The sequence shown here is derived from an EMBL/GenBank/DDBJ whole genome shotgun (WGS) entry which is preliminary data.</text>
</comment>
<keyword evidence="7" id="KW-0472">Membrane</keyword>
<name>A0A0W4ZFT0_PNEJ7</name>
<dbReference type="Proteomes" id="UP000053447">
    <property type="component" value="Unassembled WGS sequence"/>
</dbReference>
<dbReference type="Pfam" id="PF04124">
    <property type="entry name" value="Dor1"/>
    <property type="match status" value="1"/>
</dbReference>
<evidence type="ECO:0000313" key="10">
    <source>
        <dbReference type="Proteomes" id="UP000053447"/>
    </source>
</evidence>
<sequence>MNITNNHDDLAYLSFEPLLTLLSSEFLSKESQHNTFVVQYLSELLESSISELSEKHNELVIENQGLISNLIEIMQKEYSNLVAVIDHESYFSKSFDVLNESVNKIQSTIISINTKISNFKASKDLLGETFNQARLLYQYQEYISNILEIPSLIKTFIKNNRYSEAISLIFYVRQLESKYSQIVIVQDLVKQTNHISEDMQKQLLSLLRGPIKLTEATKVLGYLHRTNGFSETELCYIFLLCRWNYIEKLISNLNPPQQEDSGKYLKEYIEIFREHSFSIFSYYILIFLEESSFQPSENLENISKINKNELNGKAQKKKLLSNFALFMVSEIKNTLTTCVPYISEEKTKTLILNRIFNCGQSLAGIGVDFSLALVDIFGDEWDNDIKNYQKMIKNLDNIKT</sequence>
<keyword evidence="4" id="KW-0813">Transport</keyword>
<dbReference type="GO" id="GO:0017119">
    <property type="term" value="C:Golgi transport complex"/>
    <property type="evidence" value="ECO:0007669"/>
    <property type="project" value="InterPro"/>
</dbReference>
<dbReference type="PANTHER" id="PTHR21311">
    <property type="entry name" value="CONSERVED OLIGOMERIC GOLGI COMPLEX COMPONENT 8"/>
    <property type="match status" value="1"/>
</dbReference>
<dbReference type="InterPro" id="IPR016159">
    <property type="entry name" value="Cullin_repeat-like_dom_sf"/>
</dbReference>
<dbReference type="SUPFAM" id="SSF74788">
    <property type="entry name" value="Cullin repeat-like"/>
    <property type="match status" value="1"/>
</dbReference>
<dbReference type="InterPro" id="IPR007255">
    <property type="entry name" value="COG8"/>
</dbReference>
<comment type="subcellular location">
    <subcellularLocation>
        <location evidence="1">Golgi apparatus membrane</location>
        <topology evidence="1">Peripheral membrane protein</topology>
    </subcellularLocation>
</comment>
<comment type="similarity">
    <text evidence="2">Belongs to the COG8 family.</text>
</comment>
<dbReference type="AlphaFoldDB" id="A0A0W4ZFT0"/>
<evidence type="ECO:0000313" key="9">
    <source>
        <dbReference type="EMBL" id="KTW27243.1"/>
    </source>
</evidence>
<keyword evidence="5" id="KW-0653">Protein transport</keyword>
<evidence type="ECO:0000256" key="3">
    <source>
        <dbReference type="ARBA" id="ARBA00020983"/>
    </source>
</evidence>
<evidence type="ECO:0000256" key="8">
    <source>
        <dbReference type="ARBA" id="ARBA00031347"/>
    </source>
</evidence>
<evidence type="ECO:0000256" key="4">
    <source>
        <dbReference type="ARBA" id="ARBA00022448"/>
    </source>
</evidence>
<reference evidence="10" key="1">
    <citation type="journal article" date="2016" name="Nat. Commun.">
        <title>Genome analysis of three Pneumocystis species reveals adaptation mechanisms to life exclusively in mammalian hosts.</title>
        <authorList>
            <person name="Ma L."/>
            <person name="Chen Z."/>
            <person name="Huang D.W."/>
            <person name="Kutty G."/>
            <person name="Ishihara M."/>
            <person name="Wang H."/>
            <person name="Abouelleil A."/>
            <person name="Bishop L."/>
            <person name="Davey E."/>
            <person name="Deng R."/>
            <person name="Deng X."/>
            <person name="Fan L."/>
            <person name="Fantoni G."/>
            <person name="Fitzgerald M."/>
            <person name="Gogineni E."/>
            <person name="Goldberg J.M."/>
            <person name="Handley G."/>
            <person name="Hu X."/>
            <person name="Huber C."/>
            <person name="Jiao X."/>
            <person name="Jones K."/>
            <person name="Levin J.Z."/>
            <person name="Liu Y."/>
            <person name="Macdonald P."/>
            <person name="Melnikov A."/>
            <person name="Raley C."/>
            <person name="Sassi M."/>
            <person name="Sherman B.T."/>
            <person name="Song X."/>
            <person name="Sykes S."/>
            <person name="Tran B."/>
            <person name="Walsh L."/>
            <person name="Xia Y."/>
            <person name="Yang J."/>
            <person name="Young S."/>
            <person name="Zeng Q."/>
            <person name="Zheng X."/>
            <person name="Stephens R."/>
            <person name="Nusbaum C."/>
            <person name="Birren B.W."/>
            <person name="Azadi P."/>
            <person name="Lempicki R.A."/>
            <person name="Cuomo C.A."/>
            <person name="Kovacs J.A."/>
        </authorList>
    </citation>
    <scope>NUCLEOTIDE SEQUENCE [LARGE SCALE GENOMIC DNA]</scope>
    <source>
        <strain evidence="10">RU7</strain>
    </source>
</reference>
<keyword evidence="10" id="KW-1185">Reference proteome</keyword>
<evidence type="ECO:0000256" key="2">
    <source>
        <dbReference type="ARBA" id="ARBA00006419"/>
    </source>
</evidence>
<gene>
    <name evidence="9" type="ORF">T551_03237</name>
</gene>
<dbReference type="OrthoDB" id="1661054at2759"/>
<evidence type="ECO:0000256" key="5">
    <source>
        <dbReference type="ARBA" id="ARBA00022927"/>
    </source>
</evidence>
<protein>
    <recommendedName>
        <fullName evidence="3">Conserved oligomeric Golgi complex subunit 8</fullName>
    </recommendedName>
    <alternativeName>
        <fullName evidence="8">Component of oligomeric Golgi complex 8</fullName>
    </alternativeName>
</protein>
<keyword evidence="6" id="KW-0333">Golgi apparatus</keyword>
<dbReference type="GO" id="GO:0015031">
    <property type="term" value="P:protein transport"/>
    <property type="evidence" value="ECO:0007669"/>
    <property type="project" value="UniProtKB-KW"/>
</dbReference>
<dbReference type="VEuPathDB" id="FungiDB:T551_03237"/>
<dbReference type="STRING" id="1408657.A0A0W4ZFT0"/>
<evidence type="ECO:0000256" key="6">
    <source>
        <dbReference type="ARBA" id="ARBA00023034"/>
    </source>
</evidence>
<dbReference type="PANTHER" id="PTHR21311:SF0">
    <property type="entry name" value="CONSERVED OLIGOMERIC GOLGI COMPLEX SUBUNIT 8"/>
    <property type="match status" value="1"/>
</dbReference>
<evidence type="ECO:0000256" key="7">
    <source>
        <dbReference type="ARBA" id="ARBA00023136"/>
    </source>
</evidence>
<dbReference type="GO" id="GO:0000139">
    <property type="term" value="C:Golgi membrane"/>
    <property type="evidence" value="ECO:0007669"/>
    <property type="project" value="UniProtKB-SubCell"/>
</dbReference>
<dbReference type="EMBL" id="LFWA01000015">
    <property type="protein sequence ID" value="KTW27243.1"/>
    <property type="molecule type" value="Genomic_DNA"/>
</dbReference>
<dbReference type="GeneID" id="28941755"/>
<accession>A0A0W4ZFT0</accession>
<organism evidence="9 10">
    <name type="scientific">Pneumocystis jirovecii (strain RU7)</name>
    <name type="common">Human pneumocystis pneumonia agent</name>
    <dbReference type="NCBI Taxonomy" id="1408657"/>
    <lineage>
        <taxon>Eukaryota</taxon>
        <taxon>Fungi</taxon>
        <taxon>Dikarya</taxon>
        <taxon>Ascomycota</taxon>
        <taxon>Taphrinomycotina</taxon>
        <taxon>Pneumocystomycetes</taxon>
        <taxon>Pneumocystaceae</taxon>
        <taxon>Pneumocystis</taxon>
    </lineage>
</organism>
<proteinExistence type="inferred from homology"/>
<evidence type="ECO:0000256" key="1">
    <source>
        <dbReference type="ARBA" id="ARBA00004395"/>
    </source>
</evidence>
<dbReference type="GO" id="GO:0006891">
    <property type="term" value="P:intra-Golgi vesicle-mediated transport"/>
    <property type="evidence" value="ECO:0007669"/>
    <property type="project" value="TreeGrafter"/>
</dbReference>
<dbReference type="RefSeq" id="XP_018228399.1">
    <property type="nucleotide sequence ID" value="XM_018375500.1"/>
</dbReference>